<keyword evidence="9" id="KW-0732">Signal</keyword>
<keyword evidence="8" id="KW-0143">Chaperone</keyword>
<evidence type="ECO:0000256" key="3">
    <source>
        <dbReference type="ARBA" id="ARBA00011245"/>
    </source>
</evidence>
<gene>
    <name evidence="10" type="ORF">AMJ44_10345</name>
</gene>
<dbReference type="AlphaFoldDB" id="A0A0S7XS94"/>
<evidence type="ECO:0000256" key="4">
    <source>
        <dbReference type="ARBA" id="ARBA00014035"/>
    </source>
</evidence>
<dbReference type="CDD" id="cd16325">
    <property type="entry name" value="LolA"/>
    <property type="match status" value="1"/>
</dbReference>
<evidence type="ECO:0000313" key="11">
    <source>
        <dbReference type="Proteomes" id="UP000051861"/>
    </source>
</evidence>
<proteinExistence type="inferred from homology"/>
<dbReference type="InterPro" id="IPR004564">
    <property type="entry name" value="OM_lipoprot_carrier_LolA-like"/>
</dbReference>
<accession>A0A0S7XS94</accession>
<keyword evidence="7" id="KW-0653">Protein transport</keyword>
<evidence type="ECO:0000256" key="2">
    <source>
        <dbReference type="ARBA" id="ARBA00007615"/>
    </source>
</evidence>
<dbReference type="NCBIfam" id="TIGR00547">
    <property type="entry name" value="lolA"/>
    <property type="match status" value="1"/>
</dbReference>
<dbReference type="Pfam" id="PF03548">
    <property type="entry name" value="LolA"/>
    <property type="match status" value="1"/>
</dbReference>
<keyword evidence="5" id="KW-0813">Transport</keyword>
<comment type="subcellular location">
    <subcellularLocation>
        <location evidence="1">Periplasm</location>
    </subcellularLocation>
</comment>
<dbReference type="EMBL" id="LIZX01000120">
    <property type="protein sequence ID" value="KPJ65389.1"/>
    <property type="molecule type" value="Genomic_DNA"/>
</dbReference>
<feature type="chain" id="PRO_5006640248" description="Outer-membrane lipoprotein carrier protein" evidence="9">
    <location>
        <begin position="24"/>
        <end position="223"/>
    </location>
</feature>
<sequence length="223" mass="26261">MKRLCFLSLTLLVILRFCSLAFAITPGVNQSVHTSEELALKVEEKYRSIKDLSMNFTKTLKSEIFETQKETKGKMYLKNPEKFRIETKEEIIVTDGKFLWTYSEQNEQVIKSRLDRSKNIFKPNQYLSNFRKEYNAKLTGEEKIDKTQCYRLALTPKKKDSFITRMIIWIDRKSLLAKKLEYKDSNDNQITLVFDRIKINKGIKDSKFIFKAPEGVEEVDLTE</sequence>
<dbReference type="PANTHER" id="PTHR35869:SF1">
    <property type="entry name" value="OUTER-MEMBRANE LIPOPROTEIN CARRIER PROTEIN"/>
    <property type="match status" value="1"/>
</dbReference>
<name>A0A0S7XS94_UNCSA</name>
<comment type="subunit">
    <text evidence="3">Monomer.</text>
</comment>
<feature type="signal peptide" evidence="9">
    <location>
        <begin position="1"/>
        <end position="23"/>
    </location>
</feature>
<dbReference type="Gene3D" id="2.50.20.10">
    <property type="entry name" value="Lipoprotein localisation LolA/LolB/LppX"/>
    <property type="match status" value="1"/>
</dbReference>
<evidence type="ECO:0000256" key="6">
    <source>
        <dbReference type="ARBA" id="ARBA00022764"/>
    </source>
</evidence>
<dbReference type="Proteomes" id="UP000051861">
    <property type="component" value="Unassembled WGS sequence"/>
</dbReference>
<dbReference type="GO" id="GO:0042953">
    <property type="term" value="P:lipoprotein transport"/>
    <property type="evidence" value="ECO:0007669"/>
    <property type="project" value="InterPro"/>
</dbReference>
<evidence type="ECO:0000256" key="9">
    <source>
        <dbReference type="SAM" id="SignalP"/>
    </source>
</evidence>
<comment type="caution">
    <text evidence="10">The sequence shown here is derived from an EMBL/GenBank/DDBJ whole genome shotgun (WGS) entry which is preliminary data.</text>
</comment>
<evidence type="ECO:0000256" key="5">
    <source>
        <dbReference type="ARBA" id="ARBA00022448"/>
    </source>
</evidence>
<reference evidence="10 11" key="1">
    <citation type="journal article" date="2015" name="Microbiome">
        <title>Genomic resolution of linkages in carbon, nitrogen, and sulfur cycling among widespread estuary sediment bacteria.</title>
        <authorList>
            <person name="Baker B.J."/>
            <person name="Lazar C.S."/>
            <person name="Teske A.P."/>
            <person name="Dick G.J."/>
        </authorList>
    </citation>
    <scope>NUCLEOTIDE SEQUENCE [LARGE SCALE GENOMIC DNA]</scope>
    <source>
        <strain evidence="10">DG_54_3</strain>
    </source>
</reference>
<dbReference type="SUPFAM" id="SSF89392">
    <property type="entry name" value="Prokaryotic lipoproteins and lipoprotein localization factors"/>
    <property type="match status" value="1"/>
</dbReference>
<dbReference type="GO" id="GO:0042597">
    <property type="term" value="C:periplasmic space"/>
    <property type="evidence" value="ECO:0007669"/>
    <property type="project" value="UniProtKB-SubCell"/>
</dbReference>
<keyword evidence="6" id="KW-0574">Periplasm</keyword>
<organism evidence="10 11">
    <name type="scientific">candidate division WOR-1 bacterium DG_54_3</name>
    <dbReference type="NCBI Taxonomy" id="1703775"/>
    <lineage>
        <taxon>Bacteria</taxon>
        <taxon>Bacillati</taxon>
        <taxon>Saganbacteria</taxon>
    </lineage>
</organism>
<dbReference type="InterPro" id="IPR029046">
    <property type="entry name" value="LolA/LolB/LppX"/>
</dbReference>
<protein>
    <recommendedName>
        <fullName evidence="4">Outer-membrane lipoprotein carrier protein</fullName>
    </recommendedName>
</protein>
<evidence type="ECO:0000256" key="7">
    <source>
        <dbReference type="ARBA" id="ARBA00022927"/>
    </source>
</evidence>
<evidence type="ECO:0000313" key="10">
    <source>
        <dbReference type="EMBL" id="KPJ65389.1"/>
    </source>
</evidence>
<dbReference type="InterPro" id="IPR018323">
    <property type="entry name" value="OM_lipoprot_carrier_LolA_Pbac"/>
</dbReference>
<dbReference type="PANTHER" id="PTHR35869">
    <property type="entry name" value="OUTER-MEMBRANE LIPOPROTEIN CARRIER PROTEIN"/>
    <property type="match status" value="1"/>
</dbReference>
<evidence type="ECO:0000256" key="8">
    <source>
        <dbReference type="ARBA" id="ARBA00023186"/>
    </source>
</evidence>
<comment type="similarity">
    <text evidence="2">Belongs to the LolA family.</text>
</comment>
<evidence type="ECO:0000256" key="1">
    <source>
        <dbReference type="ARBA" id="ARBA00004418"/>
    </source>
</evidence>